<organism evidence="7 8">
    <name type="scientific">Pristionchus mayeri</name>
    <dbReference type="NCBI Taxonomy" id="1317129"/>
    <lineage>
        <taxon>Eukaryota</taxon>
        <taxon>Metazoa</taxon>
        <taxon>Ecdysozoa</taxon>
        <taxon>Nematoda</taxon>
        <taxon>Chromadorea</taxon>
        <taxon>Rhabditida</taxon>
        <taxon>Rhabditina</taxon>
        <taxon>Diplogasteromorpha</taxon>
        <taxon>Diplogasteroidea</taxon>
        <taxon>Neodiplogasteridae</taxon>
        <taxon>Pristionchus</taxon>
    </lineage>
</organism>
<dbReference type="PANTHER" id="PTHR23017">
    <property type="entry name" value="SERPENTINE RECEPTOR, CLASS X"/>
    <property type="match status" value="1"/>
</dbReference>
<dbReference type="InterPro" id="IPR017452">
    <property type="entry name" value="GPCR_Rhodpsn_7TM"/>
</dbReference>
<evidence type="ECO:0000256" key="3">
    <source>
        <dbReference type="ARBA" id="ARBA00022989"/>
    </source>
</evidence>
<accession>A0AAN5HXH9</accession>
<dbReference type="Proteomes" id="UP001328107">
    <property type="component" value="Unassembled WGS sequence"/>
</dbReference>
<dbReference type="AlphaFoldDB" id="A0AAN5HXH9"/>
<evidence type="ECO:0000313" key="7">
    <source>
        <dbReference type="EMBL" id="GMR44834.1"/>
    </source>
</evidence>
<evidence type="ECO:0000256" key="2">
    <source>
        <dbReference type="ARBA" id="ARBA00022692"/>
    </source>
</evidence>
<feature type="transmembrane region" description="Helical" evidence="5">
    <location>
        <begin position="6"/>
        <end position="27"/>
    </location>
</feature>
<gene>
    <name evidence="7" type="ORF">PMAYCL1PPCAC_15029</name>
</gene>
<dbReference type="PANTHER" id="PTHR23017:SF3">
    <property type="entry name" value="G-PROTEIN COUPLED RECEPTORS FAMILY 1 PROFILE DOMAIN-CONTAINING PROTEIN"/>
    <property type="match status" value="1"/>
</dbReference>
<protein>
    <recommendedName>
        <fullName evidence="6">G-protein coupled receptors family 1 profile domain-containing protein</fullName>
    </recommendedName>
</protein>
<dbReference type="EMBL" id="BTRK01000004">
    <property type="protein sequence ID" value="GMR44834.1"/>
    <property type="molecule type" value="Genomic_DNA"/>
</dbReference>
<dbReference type="Pfam" id="PF10328">
    <property type="entry name" value="7TM_GPCR_Srx"/>
    <property type="match status" value="1"/>
</dbReference>
<dbReference type="GO" id="GO:0016020">
    <property type="term" value="C:membrane"/>
    <property type="evidence" value="ECO:0007669"/>
    <property type="project" value="UniProtKB-SubCell"/>
</dbReference>
<evidence type="ECO:0000256" key="4">
    <source>
        <dbReference type="ARBA" id="ARBA00023136"/>
    </source>
</evidence>
<proteinExistence type="predicted"/>
<keyword evidence="3 5" id="KW-1133">Transmembrane helix</keyword>
<evidence type="ECO:0000256" key="1">
    <source>
        <dbReference type="ARBA" id="ARBA00004370"/>
    </source>
</evidence>
<evidence type="ECO:0000256" key="5">
    <source>
        <dbReference type="SAM" id="Phobius"/>
    </source>
</evidence>
<keyword evidence="2 5" id="KW-0812">Transmembrane</keyword>
<keyword evidence="8" id="KW-1185">Reference proteome</keyword>
<feature type="transmembrane region" description="Helical" evidence="5">
    <location>
        <begin position="39"/>
        <end position="60"/>
    </location>
</feature>
<sequence>MFDPILARRILLTVATIGITSNAAALYTIFRCKYLHNMFGALCGALATVNLLQLTVIIVWCSIGGEIFDEHLFTGMIGRLVGGAVLLLLYSTTYLHFVVSLNRFLFVAFPLQYISSPSGPRRTAFTIIIAVMIACMQSSPVFLRKYSTIEFEKKQ</sequence>
<feature type="transmembrane region" description="Helical" evidence="5">
    <location>
        <begin position="97"/>
        <end position="116"/>
    </location>
</feature>
<dbReference type="InterPro" id="IPR019430">
    <property type="entry name" value="7TM_GPCR_serpentine_rcpt_Srx"/>
</dbReference>
<feature type="non-terminal residue" evidence="7">
    <location>
        <position position="155"/>
    </location>
</feature>
<dbReference type="PROSITE" id="PS50262">
    <property type="entry name" value="G_PROTEIN_RECEP_F1_2"/>
    <property type="match status" value="1"/>
</dbReference>
<dbReference type="Gene3D" id="1.20.1070.10">
    <property type="entry name" value="Rhodopsin 7-helix transmembrane proteins"/>
    <property type="match status" value="1"/>
</dbReference>
<evidence type="ECO:0000259" key="6">
    <source>
        <dbReference type="PROSITE" id="PS50262"/>
    </source>
</evidence>
<evidence type="ECO:0000313" key="8">
    <source>
        <dbReference type="Proteomes" id="UP001328107"/>
    </source>
</evidence>
<dbReference type="CDD" id="cd00637">
    <property type="entry name" value="7tm_classA_rhodopsin-like"/>
    <property type="match status" value="1"/>
</dbReference>
<feature type="transmembrane region" description="Helical" evidence="5">
    <location>
        <begin position="122"/>
        <end position="143"/>
    </location>
</feature>
<name>A0AAN5HXH9_9BILA</name>
<reference evidence="8" key="1">
    <citation type="submission" date="2022-10" db="EMBL/GenBank/DDBJ databases">
        <title>Genome assembly of Pristionchus species.</title>
        <authorList>
            <person name="Yoshida K."/>
            <person name="Sommer R.J."/>
        </authorList>
    </citation>
    <scope>NUCLEOTIDE SEQUENCE [LARGE SCALE GENOMIC DNA]</scope>
    <source>
        <strain evidence="8">RS5460</strain>
    </source>
</reference>
<comment type="subcellular location">
    <subcellularLocation>
        <location evidence="1">Membrane</location>
    </subcellularLocation>
</comment>
<dbReference type="SUPFAM" id="SSF81321">
    <property type="entry name" value="Family A G protein-coupled receptor-like"/>
    <property type="match status" value="1"/>
</dbReference>
<keyword evidence="4 5" id="KW-0472">Membrane</keyword>
<comment type="caution">
    <text evidence="7">The sequence shown here is derived from an EMBL/GenBank/DDBJ whole genome shotgun (WGS) entry which is preliminary data.</text>
</comment>
<feature type="transmembrane region" description="Helical" evidence="5">
    <location>
        <begin position="72"/>
        <end position="90"/>
    </location>
</feature>
<feature type="domain" description="G-protein coupled receptors family 1 profile" evidence="6">
    <location>
        <begin position="21"/>
        <end position="155"/>
    </location>
</feature>